<evidence type="ECO:0000313" key="2">
    <source>
        <dbReference type="EMBL" id="JAP56576.1"/>
    </source>
</evidence>
<accession>A0A0X3QBA8</accession>
<feature type="compositionally biased region" description="Basic and acidic residues" evidence="1">
    <location>
        <begin position="225"/>
        <end position="244"/>
    </location>
</feature>
<feature type="region of interest" description="Disordered" evidence="1">
    <location>
        <begin position="1"/>
        <end position="270"/>
    </location>
</feature>
<name>A0A0X3QBA8_SCHSO</name>
<protein>
    <submittedName>
        <fullName evidence="2">Uncharacterized protein</fullName>
    </submittedName>
</protein>
<gene>
    <name evidence="2" type="ORF">TR113762</name>
</gene>
<feature type="compositionally biased region" description="Basic and acidic residues" evidence="1">
    <location>
        <begin position="107"/>
        <end position="121"/>
    </location>
</feature>
<feature type="compositionally biased region" description="Basic and acidic residues" evidence="1">
    <location>
        <begin position="167"/>
        <end position="189"/>
    </location>
</feature>
<feature type="compositionally biased region" description="Basic and acidic residues" evidence="1">
    <location>
        <begin position="61"/>
        <end position="77"/>
    </location>
</feature>
<feature type="compositionally biased region" description="Basic and acidic residues" evidence="1">
    <location>
        <begin position="135"/>
        <end position="150"/>
    </location>
</feature>
<dbReference type="EMBL" id="GEEE01006649">
    <property type="protein sequence ID" value="JAP56576.1"/>
    <property type="molecule type" value="Transcribed_RNA"/>
</dbReference>
<reference evidence="2" key="1">
    <citation type="submission" date="2016-01" db="EMBL/GenBank/DDBJ databases">
        <title>Reference transcriptome for the parasite Schistocephalus solidus: insights into the molecular evolution of parasitism.</title>
        <authorList>
            <person name="Hebert F.O."/>
            <person name="Grambauer S."/>
            <person name="Barber I."/>
            <person name="Landry C.R."/>
            <person name="Aubin-Horth N."/>
        </authorList>
    </citation>
    <scope>NUCLEOTIDE SEQUENCE</scope>
</reference>
<evidence type="ECO:0000256" key="1">
    <source>
        <dbReference type="SAM" id="MobiDB-lite"/>
    </source>
</evidence>
<proteinExistence type="predicted"/>
<organism evidence="2">
    <name type="scientific">Schistocephalus solidus</name>
    <name type="common">Tapeworm</name>
    <dbReference type="NCBI Taxonomy" id="70667"/>
    <lineage>
        <taxon>Eukaryota</taxon>
        <taxon>Metazoa</taxon>
        <taxon>Spiralia</taxon>
        <taxon>Lophotrochozoa</taxon>
        <taxon>Platyhelminthes</taxon>
        <taxon>Cestoda</taxon>
        <taxon>Eucestoda</taxon>
        <taxon>Diphyllobothriidea</taxon>
        <taxon>Diphyllobothriidae</taxon>
        <taxon>Schistocephalus</taxon>
    </lineage>
</organism>
<sequence>MAPVFRMTSREFDSRRPPVDRRRSRSPIIPPNFRQERIVGGPRYPPSNPAYSEYRPRPRSITRERGVPRRDLPDSSRKYSAGRFEPVSPRWSGRDRSPIRAASPVIRSREIAPRRYAREVTTDDSPPVRRYSRPPRPEPSPRRYPRDLPPREVPNTGKYGAQSPPRPRVDARPLSSERRVREMPLDRSKWQPPRGDIQPYRNGRPSYDDRRVGRPPYSEDTYSDIPRRPRSDFRRQSPSPDERITTTYNGRPRGNFSRGSIRGPPPTRRR</sequence>
<dbReference type="AlphaFoldDB" id="A0A0X3QBA8"/>
<feature type="compositionally biased region" description="Basic and acidic residues" evidence="1">
    <location>
        <begin position="8"/>
        <end position="21"/>
    </location>
</feature>